<dbReference type="AlphaFoldDB" id="A0A814RP67"/>
<dbReference type="InterPro" id="IPR036291">
    <property type="entry name" value="NAD(P)-bd_dom_sf"/>
</dbReference>
<evidence type="ECO:0000313" key="7">
    <source>
        <dbReference type="Proteomes" id="UP000663828"/>
    </source>
</evidence>
<dbReference type="InterPro" id="IPR011294">
    <property type="entry name" value="3-OHbutyrate_DH"/>
</dbReference>
<dbReference type="EMBL" id="CAJNOR010001400">
    <property type="protein sequence ID" value="CAF1136353.1"/>
    <property type="molecule type" value="Genomic_DNA"/>
</dbReference>
<dbReference type="Gene3D" id="3.40.50.720">
    <property type="entry name" value="NAD(P)-binding Rossmann-like Domain"/>
    <property type="match status" value="1"/>
</dbReference>
<dbReference type="InterPro" id="IPR002347">
    <property type="entry name" value="SDR_fam"/>
</dbReference>
<dbReference type="PANTHER" id="PTHR42879">
    <property type="entry name" value="3-OXOACYL-(ACYL-CARRIER-PROTEIN) REDUCTASE"/>
    <property type="match status" value="1"/>
</dbReference>
<name>A0A814RP67_ADIRI</name>
<dbReference type="InterPro" id="IPR050259">
    <property type="entry name" value="SDR"/>
</dbReference>
<dbReference type="PRINTS" id="PR00081">
    <property type="entry name" value="GDHRDH"/>
</dbReference>
<gene>
    <name evidence="6" type="ORF">XAT740_LOCUS20176</name>
</gene>
<reference evidence="6" key="1">
    <citation type="submission" date="2021-02" db="EMBL/GenBank/DDBJ databases">
        <authorList>
            <person name="Nowell W R."/>
        </authorList>
    </citation>
    <scope>NUCLEOTIDE SEQUENCE</scope>
</reference>
<dbReference type="Pfam" id="PF00106">
    <property type="entry name" value="adh_short"/>
    <property type="match status" value="1"/>
</dbReference>
<dbReference type="PROSITE" id="PS00061">
    <property type="entry name" value="ADH_SHORT"/>
    <property type="match status" value="1"/>
</dbReference>
<dbReference type="EC" id="1.1.1.100" evidence="2"/>
<accession>A0A814RP67</accession>
<protein>
    <recommendedName>
        <fullName evidence="2">3-oxoacyl-[acyl-carrier-protein] reductase</fullName>
        <ecNumber evidence="2">1.1.1.100</ecNumber>
    </recommendedName>
</protein>
<evidence type="ECO:0000256" key="2">
    <source>
        <dbReference type="ARBA" id="ARBA00012948"/>
    </source>
</evidence>
<dbReference type="NCBIfam" id="TIGR01963">
    <property type="entry name" value="PHB_DH"/>
    <property type="match status" value="1"/>
</dbReference>
<organism evidence="6 7">
    <name type="scientific">Adineta ricciae</name>
    <name type="common">Rotifer</name>
    <dbReference type="NCBI Taxonomy" id="249248"/>
    <lineage>
        <taxon>Eukaryota</taxon>
        <taxon>Metazoa</taxon>
        <taxon>Spiralia</taxon>
        <taxon>Gnathifera</taxon>
        <taxon>Rotifera</taxon>
        <taxon>Eurotatoria</taxon>
        <taxon>Bdelloidea</taxon>
        <taxon>Adinetida</taxon>
        <taxon>Adinetidae</taxon>
        <taxon>Adineta</taxon>
    </lineage>
</organism>
<keyword evidence="3" id="KW-0560">Oxidoreductase</keyword>
<comment type="caution">
    <text evidence="6">The sequence shown here is derived from an EMBL/GenBank/DDBJ whole genome shotgun (WGS) entry which is preliminary data.</text>
</comment>
<dbReference type="PANTHER" id="PTHR42879:SF2">
    <property type="entry name" value="3-OXOACYL-[ACYL-CARRIER-PROTEIN] REDUCTASE FABG"/>
    <property type="match status" value="1"/>
</dbReference>
<evidence type="ECO:0000256" key="4">
    <source>
        <dbReference type="ARBA" id="ARBA00048508"/>
    </source>
</evidence>
<sequence length="257" mass="27903">MAARTVLITGSTSGIGLGIARAFAKAKYNIIFNGLEKNGHEIAAAVAKEFQVDHMYSPANALHTDQLRTMVDEGLKQFNHIDVLINNCGVQHVSPIETFPDQKWDDILRVNLSSAFFLTKALMKPMKTKQFGRIINIASAHGLFASEYKSAYVAAKHGVLGLTKVTALEGAPFNINCNAICPGYVRTPLVDAQIRDQAKSHDISESEVIPRVILQKHAVKKFVPVELIGRLSLLLADEISATLTGTAIPIDGGWSAQ</sequence>
<evidence type="ECO:0000256" key="1">
    <source>
        <dbReference type="ARBA" id="ARBA00006484"/>
    </source>
</evidence>
<comment type="catalytic activity">
    <reaction evidence="4">
        <text>a (3R)-hydroxyacyl-[ACP] + NADP(+) = a 3-oxoacyl-[ACP] + NADPH + H(+)</text>
        <dbReference type="Rhea" id="RHEA:17397"/>
        <dbReference type="Rhea" id="RHEA-COMP:9916"/>
        <dbReference type="Rhea" id="RHEA-COMP:9945"/>
        <dbReference type="ChEBI" id="CHEBI:15378"/>
        <dbReference type="ChEBI" id="CHEBI:57783"/>
        <dbReference type="ChEBI" id="CHEBI:58349"/>
        <dbReference type="ChEBI" id="CHEBI:78776"/>
        <dbReference type="ChEBI" id="CHEBI:78827"/>
        <dbReference type="EC" id="1.1.1.100"/>
    </reaction>
</comment>
<dbReference type="PRINTS" id="PR00080">
    <property type="entry name" value="SDRFAMILY"/>
</dbReference>
<evidence type="ECO:0000256" key="5">
    <source>
        <dbReference type="RuleBase" id="RU000363"/>
    </source>
</evidence>
<evidence type="ECO:0000313" key="6">
    <source>
        <dbReference type="EMBL" id="CAF1136353.1"/>
    </source>
</evidence>
<dbReference type="GO" id="GO:0004316">
    <property type="term" value="F:3-oxoacyl-[acyl-carrier-protein] reductase (NADPH) activity"/>
    <property type="evidence" value="ECO:0007669"/>
    <property type="project" value="UniProtKB-EC"/>
</dbReference>
<dbReference type="FunFam" id="3.40.50.720:FF:000084">
    <property type="entry name" value="Short-chain dehydrogenase reductase"/>
    <property type="match status" value="1"/>
</dbReference>
<evidence type="ECO:0000256" key="3">
    <source>
        <dbReference type="ARBA" id="ARBA00023002"/>
    </source>
</evidence>
<keyword evidence="7" id="KW-1185">Reference proteome</keyword>
<comment type="similarity">
    <text evidence="1 5">Belongs to the short-chain dehydrogenases/reductases (SDR) family.</text>
</comment>
<dbReference type="SUPFAM" id="SSF51735">
    <property type="entry name" value="NAD(P)-binding Rossmann-fold domains"/>
    <property type="match status" value="1"/>
</dbReference>
<dbReference type="InterPro" id="IPR020904">
    <property type="entry name" value="Sc_DH/Rdtase_CS"/>
</dbReference>
<dbReference type="Proteomes" id="UP000663828">
    <property type="component" value="Unassembled WGS sequence"/>
</dbReference>
<dbReference type="GO" id="GO:0003858">
    <property type="term" value="F:3-hydroxybutyrate dehydrogenase activity"/>
    <property type="evidence" value="ECO:0007669"/>
    <property type="project" value="InterPro"/>
</dbReference>
<dbReference type="NCBIfam" id="NF009093">
    <property type="entry name" value="PRK12429.1"/>
    <property type="match status" value="1"/>
</dbReference>
<proteinExistence type="inferred from homology"/>
<dbReference type="GO" id="GO:0032787">
    <property type="term" value="P:monocarboxylic acid metabolic process"/>
    <property type="evidence" value="ECO:0007669"/>
    <property type="project" value="UniProtKB-ARBA"/>
</dbReference>